<dbReference type="InterPro" id="IPR046821">
    <property type="entry name" value="PDDEXK_11"/>
</dbReference>
<dbReference type="AlphaFoldDB" id="A0A7V7TKA1"/>
<name>A0A7V7TKA1_9VIBR</name>
<reference evidence="2 3" key="1">
    <citation type="submission" date="2019-09" db="EMBL/GenBank/DDBJ databases">
        <title>Draft genome sequences of 48 bacterial type strains from the CCUG.</title>
        <authorList>
            <person name="Tunovic T."/>
            <person name="Pineiro-Iglesias B."/>
            <person name="Unosson C."/>
            <person name="Inganas E."/>
            <person name="Ohlen M."/>
            <person name="Cardew S."/>
            <person name="Jensie-Markopoulos S."/>
            <person name="Salva-Serra F."/>
            <person name="Jaen-Luchoro D."/>
            <person name="Karlsson R."/>
            <person name="Svensson-Stadler L."/>
            <person name="Chun J."/>
            <person name="Moore E."/>
        </authorList>
    </citation>
    <scope>NUCLEOTIDE SEQUENCE [LARGE SCALE GENOMIC DNA]</scope>
    <source>
        <strain evidence="2 3">CCUG 48643</strain>
    </source>
</reference>
<gene>
    <name evidence="2" type="ORF">F7Q91_03165</name>
</gene>
<dbReference type="RefSeq" id="WP_137406601.1">
    <property type="nucleotide sequence ID" value="NZ_AP025467.1"/>
</dbReference>
<dbReference type="GeneID" id="77344656"/>
<evidence type="ECO:0000259" key="1">
    <source>
        <dbReference type="Pfam" id="PF20472"/>
    </source>
</evidence>
<proteinExistence type="predicted"/>
<accession>A0A7V7TKA1</accession>
<evidence type="ECO:0000313" key="2">
    <source>
        <dbReference type="EMBL" id="KAB0482422.1"/>
    </source>
</evidence>
<organism evidence="2 3">
    <name type="scientific">Vibrio chagasii</name>
    <dbReference type="NCBI Taxonomy" id="170679"/>
    <lineage>
        <taxon>Bacteria</taxon>
        <taxon>Pseudomonadati</taxon>
        <taxon>Pseudomonadota</taxon>
        <taxon>Gammaproteobacteria</taxon>
        <taxon>Vibrionales</taxon>
        <taxon>Vibrionaceae</taxon>
        <taxon>Vibrio</taxon>
    </lineage>
</organism>
<protein>
    <recommendedName>
        <fullName evidence="1">PD-(D/E)XK nuclease domain-containing protein</fullName>
    </recommendedName>
</protein>
<comment type="caution">
    <text evidence="2">The sequence shown here is derived from an EMBL/GenBank/DDBJ whole genome shotgun (WGS) entry which is preliminary data.</text>
</comment>
<sequence length="134" mass="14802">MCRKDLLKDVAAVIEGCGFEYSPFAQTYTYQRDVAYPSLIADKTDRAHFLLNTAAGKIQIVVKYQEVKGTAIEKLAYTALDAARTEHNRFIVVCGGVELEGKALQFLNELKHTAPKLEAIKVQDLEDVLLAAVA</sequence>
<evidence type="ECO:0000313" key="3">
    <source>
        <dbReference type="Proteomes" id="UP000423756"/>
    </source>
</evidence>
<dbReference type="Proteomes" id="UP000423756">
    <property type="component" value="Unassembled WGS sequence"/>
</dbReference>
<dbReference type="EMBL" id="VZPX01000004">
    <property type="protein sequence ID" value="KAB0482422.1"/>
    <property type="molecule type" value="Genomic_DNA"/>
</dbReference>
<dbReference type="Pfam" id="PF20472">
    <property type="entry name" value="PDDEXK_11"/>
    <property type="match status" value="1"/>
</dbReference>
<feature type="domain" description="PD-(D/E)XK nuclease" evidence="1">
    <location>
        <begin position="8"/>
        <end position="131"/>
    </location>
</feature>